<organism evidence="1 2">
    <name type="scientific">Clonorchis sinensis</name>
    <name type="common">Chinese liver fluke</name>
    <dbReference type="NCBI Taxonomy" id="79923"/>
    <lineage>
        <taxon>Eukaryota</taxon>
        <taxon>Metazoa</taxon>
        <taxon>Spiralia</taxon>
        <taxon>Lophotrochozoa</taxon>
        <taxon>Platyhelminthes</taxon>
        <taxon>Trematoda</taxon>
        <taxon>Digenea</taxon>
        <taxon>Opisthorchiida</taxon>
        <taxon>Opisthorchiata</taxon>
        <taxon>Opisthorchiidae</taxon>
        <taxon>Clonorchis</taxon>
    </lineage>
</organism>
<sequence>MKLEASTKARALPVFRSIDMGGPTLDCTFSPNRSTTCNYEQTRVILNRNFGCASKARLAGLGQASTKKLGRKVLGTAGVHMQNSENRYLNDRERELGGGGEEEIITICSLKNRSLGLWKHICRGMDKRSGLSSGGLWLELMRTPSSAFSSCGWGDATWVMSSENSVSAIKEFMVVTGDTGICSE</sequence>
<gene>
    <name evidence="1" type="ORF">CSKR_110792</name>
</gene>
<keyword evidence="2" id="KW-1185">Reference proteome</keyword>
<proteinExistence type="predicted"/>
<dbReference type="InParanoid" id="A0A419QBN6"/>
<dbReference type="EMBL" id="NIRI02000042">
    <property type="protein sequence ID" value="KAG5448059.1"/>
    <property type="molecule type" value="Genomic_DNA"/>
</dbReference>
<name>A0A419QBN6_CLOSI</name>
<evidence type="ECO:0000313" key="1">
    <source>
        <dbReference type="EMBL" id="KAG5448059.1"/>
    </source>
</evidence>
<dbReference type="Proteomes" id="UP000286415">
    <property type="component" value="Unassembled WGS sequence"/>
</dbReference>
<dbReference type="AlphaFoldDB" id="A0A419QBN6"/>
<evidence type="ECO:0000313" key="2">
    <source>
        <dbReference type="Proteomes" id="UP000286415"/>
    </source>
</evidence>
<protein>
    <submittedName>
        <fullName evidence="1">Uncharacterized protein</fullName>
    </submittedName>
</protein>
<accession>A0A419QBN6</accession>
<reference evidence="1 2" key="1">
    <citation type="journal article" date="2018" name="Biotechnol. Adv.">
        <title>Improved genomic resources and new bioinformatic workflow for the carcinogenic parasite Clonorchis sinensis: Biotechnological implications.</title>
        <authorList>
            <person name="Wang D."/>
            <person name="Korhonen P.K."/>
            <person name="Gasser R.B."/>
            <person name="Young N.D."/>
        </authorList>
    </citation>
    <scope>NUCLEOTIDE SEQUENCE [LARGE SCALE GENOMIC DNA]</scope>
    <source>
        <strain evidence="1">Cs-k2</strain>
    </source>
</reference>
<comment type="caution">
    <text evidence="1">The sequence shown here is derived from an EMBL/GenBank/DDBJ whole genome shotgun (WGS) entry which is preliminary data.</text>
</comment>
<reference evidence="1 2" key="2">
    <citation type="journal article" date="2021" name="Genomics">
        <title>High-quality reference genome for Clonorchis sinensis.</title>
        <authorList>
            <person name="Young N.D."/>
            <person name="Stroehlein A.J."/>
            <person name="Kinkar L."/>
            <person name="Wang T."/>
            <person name="Sohn W.M."/>
            <person name="Chang B.C.H."/>
            <person name="Kaur P."/>
            <person name="Weisz D."/>
            <person name="Dudchenko O."/>
            <person name="Aiden E.L."/>
            <person name="Korhonen P.K."/>
            <person name="Gasser R.B."/>
        </authorList>
    </citation>
    <scope>NUCLEOTIDE SEQUENCE [LARGE SCALE GENOMIC DNA]</scope>
    <source>
        <strain evidence="1">Cs-k2</strain>
    </source>
</reference>